<evidence type="ECO:0000256" key="2">
    <source>
        <dbReference type="ARBA" id="ARBA00004687"/>
    </source>
</evidence>
<dbReference type="GO" id="GO:0016255">
    <property type="term" value="P:attachment of GPI anchor to protein"/>
    <property type="evidence" value="ECO:0007669"/>
    <property type="project" value="InterPro"/>
</dbReference>
<dbReference type="HOGENOM" id="CLU_110031_0_0_1"/>
<dbReference type="GO" id="GO:0006506">
    <property type="term" value="P:GPI anchor biosynthetic process"/>
    <property type="evidence" value="ECO:0007669"/>
    <property type="project" value="UniProtKB-UniPathway"/>
</dbReference>
<dbReference type="InterPro" id="IPR009600">
    <property type="entry name" value="PIG-U"/>
</dbReference>
<evidence type="ECO:0000256" key="4">
    <source>
        <dbReference type="ARBA" id="ARBA00022502"/>
    </source>
</evidence>
<evidence type="ECO:0000313" key="11">
    <source>
        <dbReference type="EnsemblProtists" id="HpaP803937"/>
    </source>
</evidence>
<evidence type="ECO:0000256" key="5">
    <source>
        <dbReference type="ARBA" id="ARBA00022692"/>
    </source>
</evidence>
<dbReference type="EnsemblProtists" id="HpaT803937">
    <property type="protein sequence ID" value="HpaP803937"/>
    <property type="gene ID" value="HpaG803937"/>
</dbReference>
<protein>
    <recommendedName>
        <fullName evidence="13">EXPERA domain-containing protein</fullName>
    </recommendedName>
</protein>
<keyword evidence="5 9" id="KW-0812">Transmembrane</keyword>
<evidence type="ECO:0000256" key="3">
    <source>
        <dbReference type="ARBA" id="ARBA00010026"/>
    </source>
</evidence>
<evidence type="ECO:0000256" key="9">
    <source>
        <dbReference type="SAM" id="Phobius"/>
    </source>
</evidence>
<keyword evidence="8 9" id="KW-0472">Membrane</keyword>
<keyword evidence="12" id="KW-1185">Reference proteome</keyword>
<feature type="chain" id="PRO_5004048600" description="EXPERA domain-containing protein" evidence="10">
    <location>
        <begin position="20"/>
        <end position="219"/>
    </location>
</feature>
<feature type="transmembrane region" description="Helical" evidence="9">
    <location>
        <begin position="195"/>
        <end position="216"/>
    </location>
</feature>
<proteinExistence type="inferred from homology"/>
<comment type="pathway">
    <text evidence="2">Glycolipid biosynthesis; glycosylphosphatidylinositol-anchor biosynthesis.</text>
</comment>
<sequence>MTLALVLLSGACVRGFLYAVPSLHSTLSFRPELVTPTSSFHRIQEGVFLYVSTGSPYSGDVFHQPPLVFALFYPVLQYVPASLQYFIRCALFISVDLLLAVGFARLCANTLKLEEGRVYKVKNQVIWLSQIPVSPLFRPETLSKTVAFIALLNPYSVASSVAMSTETYVWVAKYSDLTPNVGIFWYLFIEVFDRFVPYFLFVLHLHPAIYVIPIYLRLA</sequence>
<evidence type="ECO:0000313" key="12">
    <source>
        <dbReference type="Proteomes" id="UP000011713"/>
    </source>
</evidence>
<feature type="signal peptide" evidence="10">
    <location>
        <begin position="1"/>
        <end position="19"/>
    </location>
</feature>
<comment type="subcellular location">
    <subcellularLocation>
        <location evidence="1">Endoplasmic reticulum membrane</location>
        <topology evidence="1">Multi-pass membrane protein</topology>
    </subcellularLocation>
</comment>
<evidence type="ECO:0000256" key="10">
    <source>
        <dbReference type="SAM" id="SignalP"/>
    </source>
</evidence>
<evidence type="ECO:0008006" key="13">
    <source>
        <dbReference type="Google" id="ProtNLM"/>
    </source>
</evidence>
<name>M4BCC1_HYAAE</name>
<keyword evidence="7 9" id="KW-1133">Transmembrane helix</keyword>
<reference evidence="11" key="2">
    <citation type="submission" date="2015-06" db="UniProtKB">
        <authorList>
            <consortium name="EnsemblProtists"/>
        </authorList>
    </citation>
    <scope>IDENTIFICATION</scope>
    <source>
        <strain evidence="11">Emoy2</strain>
    </source>
</reference>
<evidence type="ECO:0000256" key="6">
    <source>
        <dbReference type="ARBA" id="ARBA00022824"/>
    </source>
</evidence>
<dbReference type="eggNOG" id="KOG2552">
    <property type="taxonomic scope" value="Eukaryota"/>
</dbReference>
<dbReference type="AlphaFoldDB" id="M4BCC1"/>
<keyword evidence="10" id="KW-0732">Signal</keyword>
<dbReference type="PANTHER" id="PTHR13121:SF0">
    <property type="entry name" value="PHOSPHATIDYLINOSITOL GLYCAN ANCHOR BIOSYNTHESIS CLASS U PROTEIN"/>
    <property type="match status" value="1"/>
</dbReference>
<dbReference type="InParanoid" id="M4BCC1"/>
<reference evidence="12" key="1">
    <citation type="journal article" date="2010" name="Science">
        <title>Signatures of adaptation to obligate biotrophy in the Hyaloperonospora arabidopsidis genome.</title>
        <authorList>
            <person name="Baxter L."/>
            <person name="Tripathy S."/>
            <person name="Ishaque N."/>
            <person name="Boot N."/>
            <person name="Cabral A."/>
            <person name="Kemen E."/>
            <person name="Thines M."/>
            <person name="Ah-Fong A."/>
            <person name="Anderson R."/>
            <person name="Badejoko W."/>
            <person name="Bittner-Eddy P."/>
            <person name="Boore J.L."/>
            <person name="Chibucos M.C."/>
            <person name="Coates M."/>
            <person name="Dehal P."/>
            <person name="Delehaunty K."/>
            <person name="Dong S."/>
            <person name="Downton P."/>
            <person name="Dumas B."/>
            <person name="Fabro G."/>
            <person name="Fronick C."/>
            <person name="Fuerstenberg S.I."/>
            <person name="Fulton L."/>
            <person name="Gaulin E."/>
            <person name="Govers F."/>
            <person name="Hughes L."/>
            <person name="Humphray S."/>
            <person name="Jiang R.H."/>
            <person name="Judelson H."/>
            <person name="Kamoun S."/>
            <person name="Kyung K."/>
            <person name="Meijer H."/>
            <person name="Minx P."/>
            <person name="Morris P."/>
            <person name="Nelson J."/>
            <person name="Phuntumart V."/>
            <person name="Qutob D."/>
            <person name="Rehmany A."/>
            <person name="Rougon-Cardoso A."/>
            <person name="Ryden P."/>
            <person name="Torto-Alalibo T."/>
            <person name="Studholme D."/>
            <person name="Wang Y."/>
            <person name="Win J."/>
            <person name="Wood J."/>
            <person name="Clifton S.W."/>
            <person name="Rogers J."/>
            <person name="Van den Ackerveken G."/>
            <person name="Jones J.D."/>
            <person name="McDowell J.M."/>
            <person name="Beynon J."/>
            <person name="Tyler B.M."/>
        </authorList>
    </citation>
    <scope>NUCLEOTIDE SEQUENCE [LARGE SCALE GENOMIC DNA]</scope>
    <source>
        <strain evidence="12">Emoy2</strain>
    </source>
</reference>
<organism evidence="11 12">
    <name type="scientific">Hyaloperonospora arabidopsidis (strain Emoy2)</name>
    <name type="common">Downy mildew agent</name>
    <name type="synonym">Peronospora arabidopsidis</name>
    <dbReference type="NCBI Taxonomy" id="559515"/>
    <lineage>
        <taxon>Eukaryota</taxon>
        <taxon>Sar</taxon>
        <taxon>Stramenopiles</taxon>
        <taxon>Oomycota</taxon>
        <taxon>Peronosporomycetes</taxon>
        <taxon>Peronosporales</taxon>
        <taxon>Peronosporaceae</taxon>
        <taxon>Hyaloperonospora</taxon>
    </lineage>
</organism>
<keyword evidence="6" id="KW-0256">Endoplasmic reticulum</keyword>
<evidence type="ECO:0000256" key="1">
    <source>
        <dbReference type="ARBA" id="ARBA00004477"/>
    </source>
</evidence>
<keyword evidence="4" id="KW-0337">GPI-anchor biosynthesis</keyword>
<evidence type="ECO:0000256" key="8">
    <source>
        <dbReference type="ARBA" id="ARBA00023136"/>
    </source>
</evidence>
<accession>M4BCC1</accession>
<dbReference type="EMBL" id="JH598126">
    <property type="status" value="NOT_ANNOTATED_CDS"/>
    <property type="molecule type" value="Genomic_DNA"/>
</dbReference>
<dbReference type="Pfam" id="PF06728">
    <property type="entry name" value="PIG-U"/>
    <property type="match status" value="1"/>
</dbReference>
<dbReference type="UniPathway" id="UPA00196"/>
<evidence type="ECO:0000256" key="7">
    <source>
        <dbReference type="ARBA" id="ARBA00022989"/>
    </source>
</evidence>
<dbReference type="Proteomes" id="UP000011713">
    <property type="component" value="Unassembled WGS sequence"/>
</dbReference>
<dbReference type="GO" id="GO:0042765">
    <property type="term" value="C:GPI-anchor transamidase complex"/>
    <property type="evidence" value="ECO:0007669"/>
    <property type="project" value="InterPro"/>
</dbReference>
<dbReference type="PANTHER" id="PTHR13121">
    <property type="entry name" value="GPI TRANSAMIDASE COMPONENT PIG-U"/>
    <property type="match status" value="1"/>
</dbReference>
<comment type="similarity">
    <text evidence="3">Belongs to the PIGU family.</text>
</comment>
<dbReference type="VEuPathDB" id="FungiDB:HpaG803937"/>
<dbReference type="STRING" id="559515.M4BCC1"/>